<reference evidence="8 9" key="1">
    <citation type="journal article" date="2024" name="Nat. Commun.">
        <title>Phylogenomics reveals the evolutionary origins of lichenization in chlorophyte algae.</title>
        <authorList>
            <person name="Puginier C."/>
            <person name="Libourel C."/>
            <person name="Otte J."/>
            <person name="Skaloud P."/>
            <person name="Haon M."/>
            <person name="Grisel S."/>
            <person name="Petersen M."/>
            <person name="Berrin J.G."/>
            <person name="Delaux P.M."/>
            <person name="Dal Grande F."/>
            <person name="Keller J."/>
        </authorList>
    </citation>
    <scope>NUCLEOTIDE SEQUENCE [LARGE SCALE GENOMIC DNA]</scope>
    <source>
        <strain evidence="8 9">SAG 2036</strain>
    </source>
</reference>
<evidence type="ECO:0000256" key="5">
    <source>
        <dbReference type="ARBA" id="ARBA00023136"/>
    </source>
</evidence>
<sequence>MGKSRNPPPESEPLVLSGFFEFTNRPSRDRAWGLLYLAALALAFAGGIYSAVHWNHDFAASWNNDHMSDPASCPKHRSLLETVSHQDKGNGNVGDFVRAAIFIVSVTLLAPLVGGLGFTYAFKRHAHFMVNLTVQIQVALPAVFGIAMLLMGHLQFGIIFLVLAGISAFTFYLWRNELGLCARLLGVAANGLSDNPGLVGFCLVAVIAMACLWIPLVSLLGASYTNGHIAPKPGAIVQGPSCIDEHGRDTPCCYWELDWWVPVYAALNLATTSWTIFLIGEIRRFVLSATIAQWYFAPPGASMVGTTRRSIGLALGPSFGTCAFGSAILTLIQALRNAMEQAKQDNREEGLASLAWCLVSCVAECFFQLFEFITKFATVRAAITGEAFLTAGRGAFDLFRRNFLKAYAVWWLPPLVLQTGAFLISAVWGGAVFGLAWLLSHGRYPHHAMAGSTMLGILAFLLAWIVQSFFANVLLNVVDAVFMCYAMDRDTQAVTNMEVHEVFSHVPVGVAVENPDGNLGYGAPSAPTRPTQYVPPADPSYVRPSGQRIQNPGPAVV</sequence>
<feature type="transmembrane region" description="Helical" evidence="6">
    <location>
        <begin position="128"/>
        <end position="150"/>
    </location>
</feature>
<evidence type="ECO:0000256" key="6">
    <source>
        <dbReference type="RuleBase" id="RU368066"/>
    </source>
</evidence>
<feature type="transmembrane region" description="Helical" evidence="6">
    <location>
        <begin position="352"/>
        <end position="370"/>
    </location>
</feature>
<feature type="transmembrane region" description="Helical" evidence="6">
    <location>
        <begin position="311"/>
        <end position="332"/>
    </location>
</feature>
<comment type="similarity">
    <text evidence="2 6">Belongs to the CTL (choline transporter-like) family.</text>
</comment>
<accession>A0AAW1NI10</accession>
<keyword evidence="4 6" id="KW-1133">Transmembrane helix</keyword>
<keyword evidence="9" id="KW-1185">Reference proteome</keyword>
<keyword evidence="5 6" id="KW-0472">Membrane</keyword>
<dbReference type="AlphaFoldDB" id="A0AAW1NI10"/>
<feature type="transmembrane region" description="Helical" evidence="6">
    <location>
        <begin position="34"/>
        <end position="52"/>
    </location>
</feature>
<feature type="transmembrane region" description="Helical" evidence="6">
    <location>
        <begin position="99"/>
        <end position="121"/>
    </location>
</feature>
<evidence type="ECO:0000256" key="7">
    <source>
        <dbReference type="SAM" id="MobiDB-lite"/>
    </source>
</evidence>
<feature type="transmembrane region" description="Helical" evidence="6">
    <location>
        <begin position="195"/>
        <end position="216"/>
    </location>
</feature>
<comment type="subcellular location">
    <subcellularLocation>
        <location evidence="6">Cell membrane</location>
        <topology evidence="6">Multi-pass membrane protein</topology>
    </subcellularLocation>
    <subcellularLocation>
        <location evidence="1">Membrane</location>
        <topology evidence="1">Multi-pass membrane protein</topology>
    </subcellularLocation>
</comment>
<dbReference type="GO" id="GO:0005886">
    <property type="term" value="C:plasma membrane"/>
    <property type="evidence" value="ECO:0007669"/>
    <property type="project" value="UniProtKB-SubCell"/>
</dbReference>
<evidence type="ECO:0000256" key="4">
    <source>
        <dbReference type="ARBA" id="ARBA00022989"/>
    </source>
</evidence>
<feature type="transmembrane region" description="Helical" evidence="6">
    <location>
        <begin position="416"/>
        <end position="439"/>
    </location>
</feature>
<gene>
    <name evidence="8" type="ORF">WJX73_001621</name>
</gene>
<organism evidence="8 9">
    <name type="scientific">Symbiochloris irregularis</name>
    <dbReference type="NCBI Taxonomy" id="706552"/>
    <lineage>
        <taxon>Eukaryota</taxon>
        <taxon>Viridiplantae</taxon>
        <taxon>Chlorophyta</taxon>
        <taxon>core chlorophytes</taxon>
        <taxon>Trebouxiophyceae</taxon>
        <taxon>Trebouxiales</taxon>
        <taxon>Trebouxiaceae</taxon>
        <taxon>Symbiochloris</taxon>
    </lineage>
</organism>
<dbReference type="InterPro" id="IPR007603">
    <property type="entry name" value="Choline_transptr-like"/>
</dbReference>
<keyword evidence="3 6" id="KW-0812">Transmembrane</keyword>
<protein>
    <recommendedName>
        <fullName evidence="6">Choline transporter-like protein</fullName>
    </recommendedName>
</protein>
<dbReference type="Pfam" id="PF04515">
    <property type="entry name" value="Choline_transpo"/>
    <property type="match status" value="1"/>
</dbReference>
<evidence type="ECO:0000313" key="8">
    <source>
        <dbReference type="EMBL" id="KAK9787237.1"/>
    </source>
</evidence>
<proteinExistence type="inferred from homology"/>
<feature type="transmembrane region" description="Helical" evidence="6">
    <location>
        <begin position="259"/>
        <end position="279"/>
    </location>
</feature>
<feature type="region of interest" description="Disordered" evidence="7">
    <location>
        <begin position="519"/>
        <end position="557"/>
    </location>
</feature>
<evidence type="ECO:0000256" key="3">
    <source>
        <dbReference type="ARBA" id="ARBA00022692"/>
    </source>
</evidence>
<comment type="function">
    <text evidence="6">Choline transporter.</text>
</comment>
<dbReference type="EMBL" id="JALJOQ010000253">
    <property type="protein sequence ID" value="KAK9787237.1"/>
    <property type="molecule type" value="Genomic_DNA"/>
</dbReference>
<evidence type="ECO:0000313" key="9">
    <source>
        <dbReference type="Proteomes" id="UP001465755"/>
    </source>
</evidence>
<feature type="transmembrane region" description="Helical" evidence="6">
    <location>
        <begin position="156"/>
        <end position="174"/>
    </location>
</feature>
<dbReference type="PANTHER" id="PTHR12385:SF98">
    <property type="entry name" value="CHOLINE TRANSPORTER-LIKE PROTEIN"/>
    <property type="match status" value="1"/>
</dbReference>
<dbReference type="PANTHER" id="PTHR12385">
    <property type="entry name" value="CHOLINE TRANSPORTER-LIKE (SLC FAMILY 44)"/>
    <property type="match status" value="1"/>
</dbReference>
<dbReference type="Proteomes" id="UP001465755">
    <property type="component" value="Unassembled WGS sequence"/>
</dbReference>
<comment type="caution">
    <text evidence="8">The sequence shown here is derived from an EMBL/GenBank/DDBJ whole genome shotgun (WGS) entry which is preliminary data.</text>
</comment>
<dbReference type="GO" id="GO:0022857">
    <property type="term" value="F:transmembrane transporter activity"/>
    <property type="evidence" value="ECO:0007669"/>
    <property type="project" value="UniProtKB-UniRule"/>
</dbReference>
<evidence type="ECO:0000256" key="1">
    <source>
        <dbReference type="ARBA" id="ARBA00004141"/>
    </source>
</evidence>
<name>A0AAW1NI10_9CHLO</name>
<evidence type="ECO:0000256" key="2">
    <source>
        <dbReference type="ARBA" id="ARBA00007168"/>
    </source>
</evidence>
<feature type="transmembrane region" description="Helical" evidence="6">
    <location>
        <begin position="451"/>
        <end position="475"/>
    </location>
</feature>